<evidence type="ECO:0000313" key="1">
    <source>
        <dbReference type="EMBL" id="OAP92172.1"/>
    </source>
</evidence>
<dbReference type="Proteomes" id="UP000078302">
    <property type="component" value="Unassembled WGS sequence"/>
</dbReference>
<organism evidence="1 2">
    <name type="scientific">Acidithiobacillus ferrooxidans</name>
    <name type="common">Thiobacillus ferrooxidans</name>
    <dbReference type="NCBI Taxonomy" id="920"/>
    <lineage>
        <taxon>Bacteria</taxon>
        <taxon>Pseudomonadati</taxon>
        <taxon>Pseudomonadota</taxon>
        <taxon>Acidithiobacillia</taxon>
        <taxon>Acidithiobacillales</taxon>
        <taxon>Acidithiobacillaceae</taxon>
        <taxon>Acidithiobacillus</taxon>
    </lineage>
</organism>
<dbReference type="OrthoDB" id="7229084at2"/>
<reference evidence="1 2" key="1">
    <citation type="submission" date="2016-04" db="EMBL/GenBank/DDBJ databases">
        <title>Acidithiobacillus ferrooxidans genome sequencing and assembly.</title>
        <authorList>
            <person name="Zhou Z."/>
        </authorList>
    </citation>
    <scope>NUCLEOTIDE SEQUENCE [LARGE SCALE GENOMIC DNA]</scope>
    <source>
        <strain evidence="1 2">BY0502</strain>
    </source>
</reference>
<protein>
    <recommendedName>
        <fullName evidence="3">Conjugal transfer protein</fullName>
    </recommendedName>
</protein>
<comment type="caution">
    <text evidence="1">The sequence shown here is derived from an EMBL/GenBank/DDBJ whole genome shotgun (WGS) entry which is preliminary data.</text>
</comment>
<dbReference type="Gene3D" id="3.40.50.300">
    <property type="entry name" value="P-loop containing nucleotide triphosphate hydrolases"/>
    <property type="match status" value="1"/>
</dbReference>
<name>A0A179BKF8_ACIFR</name>
<evidence type="ECO:0000313" key="2">
    <source>
        <dbReference type="Proteomes" id="UP000078302"/>
    </source>
</evidence>
<proteinExistence type="predicted"/>
<dbReference type="RefSeq" id="WP_064218479.1">
    <property type="nucleotide sequence ID" value="NZ_LVXZ01000046.1"/>
</dbReference>
<sequence length="994" mass="109149">MALANLADLVALHSPQDAHTFATGDGALVSLFRVDGLTRVYGRPEGRLSPELLKRLFAALPSFFQSPGHRLQWTLARDPDWADTAVEAHFAALDAQAKRLGFRNEGFTTGAPVDRLKAHFLPERSVLALWTEPNILSATDLKQERKGLNRTLEGVTWGPWQVLDPGLGLRGLIPIHEAACETLLEALGPGAHRVGLRLVRLKTREALAAWRQILDPSRGQGALFDVEHPPLMTDPFGPALPKIARQVLPAYTTVGAGETIAAGGLYYRVLSMGMGPARLVDFGDLFARLPRDLPWRYTVTLTADTGSGWLKSFLAGLLSWSNAINHGITRARARIQKKALLGDPACLMQVLACTWGKTPEEAGQNARRLAQRFESWGNTVVEEVFGDPVPDWITLAPGLRPKGNARWHGLNLSDACAFVPVASQASPWHAAPLLLRGPQGQVLPLAIGSSRQKNFNIAIFAATRSGKSVLLALLLILAHLLEPGKVRLPRFAFLDVGYGGMGAGQFLRELLGNRADLVQTHRLRNAPEYAINPFDTLLGQREPLALHRAFLIDFLTLVCTPMGRQEAPEHVYEMAAGLIDAAYPFYSDQHPEGQPKRWNPGQPGMLAVDAKVEAAIRTEDLPPAPSWWQVVDHLFARGDTAAAHAAQRFAVPLLSDLPEIAHVAGERFAAFHKISVGGKDGLSVFDFMMHLITQAQAQYPVVAAPTAFNLGVARGVILDLNEVTAGQGGDADKRTSIFYLLARWVTTGQWFVHTDDLVHVPERYRAFHTERIREILEDPKFAIYDEFHRTNGSVPARRVVDRDAREGGKFNIRLAIASQVPTDFDREFLEEHVATRFILSAPENTRQLAETFGLNAEEERLLKELNGPGPHGSPILALLDTREGPYRLFCSDPVPLEWLWAFNTTSEDRAVYQRLIQQMPAAEARALAAARFGASAKSLIEDLARSNLQAQSSDGATDAAAGQLAQSVLAEWNRDWVLRALESLGYRTKEGEAA</sequence>
<evidence type="ECO:0008006" key="3">
    <source>
        <dbReference type="Google" id="ProtNLM"/>
    </source>
</evidence>
<gene>
    <name evidence="1" type="ORF">A4H96_04480</name>
</gene>
<dbReference type="EMBL" id="LVXZ01000046">
    <property type="protein sequence ID" value="OAP92172.1"/>
    <property type="molecule type" value="Genomic_DNA"/>
</dbReference>
<dbReference type="SUPFAM" id="SSF52540">
    <property type="entry name" value="P-loop containing nucleoside triphosphate hydrolases"/>
    <property type="match status" value="1"/>
</dbReference>
<accession>A0A179BKF8</accession>
<keyword evidence="2" id="KW-1185">Reference proteome</keyword>
<dbReference type="AlphaFoldDB" id="A0A179BKF8"/>
<dbReference type="InterPro" id="IPR027417">
    <property type="entry name" value="P-loop_NTPase"/>
</dbReference>